<dbReference type="KEGG" id="mliy:RYJ27_00850"/>
<feature type="transmembrane region" description="Helical" evidence="1">
    <location>
        <begin position="328"/>
        <end position="353"/>
    </location>
</feature>
<dbReference type="PANTHER" id="PTHR37422:SF21">
    <property type="entry name" value="EXOQ-LIKE PROTEIN"/>
    <property type="match status" value="1"/>
</dbReference>
<evidence type="ECO:0000313" key="2">
    <source>
        <dbReference type="EMBL" id="WOQ69829.1"/>
    </source>
</evidence>
<dbReference type="EMBL" id="CP137080">
    <property type="protein sequence ID" value="WOQ69829.1"/>
    <property type="molecule type" value="Genomic_DNA"/>
</dbReference>
<feature type="transmembrane region" description="Helical" evidence="1">
    <location>
        <begin position="374"/>
        <end position="399"/>
    </location>
</feature>
<feature type="transmembrane region" description="Helical" evidence="1">
    <location>
        <begin position="212"/>
        <end position="243"/>
    </location>
</feature>
<dbReference type="Proteomes" id="UP001329313">
    <property type="component" value="Chromosome"/>
</dbReference>
<evidence type="ECO:0008006" key="4">
    <source>
        <dbReference type="Google" id="ProtNLM"/>
    </source>
</evidence>
<accession>A0AAU0MIN3</accession>
<proteinExistence type="predicted"/>
<feature type="transmembrane region" description="Helical" evidence="1">
    <location>
        <begin position="103"/>
        <end position="121"/>
    </location>
</feature>
<feature type="transmembrane region" description="Helical" evidence="1">
    <location>
        <begin position="78"/>
        <end position="97"/>
    </location>
</feature>
<feature type="transmembrane region" description="Helical" evidence="1">
    <location>
        <begin position="183"/>
        <end position="206"/>
    </location>
</feature>
<dbReference type="AlphaFoldDB" id="A0AAU0MIN3"/>
<dbReference type="PANTHER" id="PTHR37422">
    <property type="entry name" value="TEICHURONIC ACID BIOSYNTHESIS PROTEIN TUAE"/>
    <property type="match status" value="1"/>
</dbReference>
<dbReference type="RefSeq" id="WP_330170923.1">
    <property type="nucleotide sequence ID" value="NZ_CP137080.1"/>
</dbReference>
<keyword evidence="1" id="KW-0812">Transmembrane</keyword>
<feature type="transmembrane region" description="Helical" evidence="1">
    <location>
        <begin position="255"/>
        <end position="276"/>
    </location>
</feature>
<feature type="transmembrane region" description="Helical" evidence="1">
    <location>
        <begin position="42"/>
        <end position="66"/>
    </location>
</feature>
<reference evidence="2 3" key="1">
    <citation type="submission" date="2023-10" db="EMBL/GenBank/DDBJ databases">
        <title>Y20.</title>
        <authorList>
            <person name="Zhang G."/>
            <person name="Ding Y."/>
        </authorList>
    </citation>
    <scope>NUCLEOTIDE SEQUENCE [LARGE SCALE GENOMIC DNA]</scope>
    <source>
        <strain evidence="2 3">Y20</strain>
    </source>
</reference>
<protein>
    <recommendedName>
        <fullName evidence="4">O-antigen ligase</fullName>
    </recommendedName>
</protein>
<feature type="transmembrane region" description="Helical" evidence="1">
    <location>
        <begin position="128"/>
        <end position="148"/>
    </location>
</feature>
<gene>
    <name evidence="2" type="ORF">RYJ27_00850</name>
</gene>
<evidence type="ECO:0000313" key="3">
    <source>
        <dbReference type="Proteomes" id="UP001329313"/>
    </source>
</evidence>
<sequence length="425" mass="44770">MGVSIDMIMMLLLALCSAVVAALLFRASPKLAFVVWTVVLFFVPVWIGATAGFFWAAITAVTLLVLAANLRSIRLSIVDAFMAAFALLVVGQFALRMVTLSDAVIGILEWTLPYIWGRVVLARVSGSFVTRVLAAVATGAAVLALVEFATGQNVFLLLPAMGSSFEVWGELQPRGGFIRVEGAFGHSIALGASLAMSAAFILAARWSTVVKVLALAAVTAAVVVTFSRIGLVSLVLTVALSVLTLPQVSRRTRVVVALVGAMTAAVVVPFVSDVFIEAGQEASGSADYRTDLFTLLTQVQLFGSAGDWENLTVGGSYLGQFASSIDNAFLVMALRLGFVPTALLLAALVVVAARCLVPRRANPAGVAVAAQLPALFAVALITQYGMYLWFLVGLAVAWWEVERPQLPAALATDRGEGRQLPALSP</sequence>
<keyword evidence="1" id="KW-0472">Membrane</keyword>
<evidence type="ECO:0000256" key="1">
    <source>
        <dbReference type="SAM" id="Phobius"/>
    </source>
</evidence>
<name>A0AAU0MIN3_9MICO</name>
<organism evidence="2 3">
    <name type="scientific">Microbacterium limosum</name>
    <dbReference type="NCBI Taxonomy" id="3079935"/>
    <lineage>
        <taxon>Bacteria</taxon>
        <taxon>Bacillati</taxon>
        <taxon>Actinomycetota</taxon>
        <taxon>Actinomycetes</taxon>
        <taxon>Micrococcales</taxon>
        <taxon>Microbacteriaceae</taxon>
        <taxon>Microbacterium</taxon>
    </lineage>
</organism>
<keyword evidence="1" id="KW-1133">Transmembrane helix</keyword>
<dbReference type="InterPro" id="IPR051533">
    <property type="entry name" value="WaaL-like"/>
</dbReference>
<keyword evidence="3" id="KW-1185">Reference proteome</keyword>